<proteinExistence type="predicted"/>
<gene>
    <name evidence="2" type="ORF">CDG60_13665</name>
</gene>
<evidence type="ECO:0000256" key="1">
    <source>
        <dbReference type="SAM" id="SignalP"/>
    </source>
</evidence>
<evidence type="ECO:0008006" key="4">
    <source>
        <dbReference type="Google" id="ProtNLM"/>
    </source>
</evidence>
<dbReference type="RefSeq" id="WP_087513327.1">
    <property type="nucleotide sequence ID" value="NZ_CP032134.1"/>
</dbReference>
<sequence length="469" mass="49268">MKKSILGAMVAIACAAGNANAMTELDDQQLSQVEGQALFNLTSTADASQNLNFFKLGLGAVMELNSNIKSLQLGCGGSNGSGGCDIDIGNLSLSGKAVNGSRVDTSAQLTNPFIEFAIKGKSAATREVEGFRLGAESILGLLSLGAENIDNPSDGLRSFSGYMQVSGTSGSTKTVPTNFGAVAGQEVKGSVKVLGGNHKIMTNLAATAGKGFAMPEMTANFEIGAFTLTGKRQTVVKPPSVVASVGDIILSEDSGSIVVDLRKENNINEPDNVLWVNDVTFFMGKNGGGTCKEDLWAGVCWSGKYNDTKTAIRNLKIDVEFTQALSMIHNIELDGNGGYLSLQKSAIKWLGANSDDIAQPGWWMSFAKPVQLGTLDVIQATSIEDVLPQVASQVSDWLLANRITVSTGGALGSAFGLPIKQNVGLQDPNDPNLRYIDLSNSPHAKLALSSQVLANQNVIPNCYGGMKFC</sequence>
<dbReference type="Proteomes" id="UP000263753">
    <property type="component" value="Chromosome"/>
</dbReference>
<protein>
    <recommendedName>
        <fullName evidence="4">Choice-of-anchor A family protein</fullName>
    </recommendedName>
</protein>
<evidence type="ECO:0000313" key="3">
    <source>
        <dbReference type="Proteomes" id="UP000263753"/>
    </source>
</evidence>
<reference evidence="3" key="1">
    <citation type="submission" date="2018-09" db="EMBL/GenBank/DDBJ databases">
        <title>The complete genome of Acinetobacter sp. strain WCHAc010005.</title>
        <authorList>
            <person name="Hu Y."/>
            <person name="Long H."/>
            <person name="Feng Y."/>
            <person name="Zong Z."/>
        </authorList>
    </citation>
    <scope>NUCLEOTIDE SEQUENCE [LARGE SCALE GENOMIC DNA]</scope>
    <source>
        <strain evidence="3">WCHAc010005</strain>
    </source>
</reference>
<dbReference type="AlphaFoldDB" id="A0A3B7M4E2"/>
<feature type="signal peptide" evidence="1">
    <location>
        <begin position="1"/>
        <end position="21"/>
    </location>
</feature>
<organism evidence="2 3">
    <name type="scientific">Acinetobacter chinensis</name>
    <dbReference type="NCBI Taxonomy" id="2004650"/>
    <lineage>
        <taxon>Bacteria</taxon>
        <taxon>Pseudomonadati</taxon>
        <taxon>Pseudomonadota</taxon>
        <taxon>Gammaproteobacteria</taxon>
        <taxon>Moraxellales</taxon>
        <taxon>Moraxellaceae</taxon>
        <taxon>Acinetobacter</taxon>
    </lineage>
</organism>
<dbReference type="EMBL" id="CP032134">
    <property type="protein sequence ID" value="AXY57513.1"/>
    <property type="molecule type" value="Genomic_DNA"/>
</dbReference>
<evidence type="ECO:0000313" key="2">
    <source>
        <dbReference type="EMBL" id="AXY57513.1"/>
    </source>
</evidence>
<feature type="chain" id="PRO_5017623249" description="Choice-of-anchor A family protein" evidence="1">
    <location>
        <begin position="22"/>
        <end position="469"/>
    </location>
</feature>
<dbReference type="KEGG" id="achi:CDG60_13665"/>
<keyword evidence="1" id="KW-0732">Signal</keyword>
<accession>A0A3B7M4E2</accession>
<name>A0A3B7M4E2_9GAMM</name>